<dbReference type="Proteomes" id="UP000001940">
    <property type="component" value="Chromosome I"/>
</dbReference>
<evidence type="ECO:0000313" key="4">
    <source>
        <dbReference type="Proteomes" id="UP000001940"/>
    </source>
</evidence>
<reference evidence="3 4" key="1">
    <citation type="journal article" date="1998" name="Science">
        <title>Genome sequence of the nematode C. elegans: a platform for investigating biology.</title>
        <authorList>
            <consortium name="The C. elegans sequencing consortium"/>
            <person name="Sulson J.E."/>
            <person name="Waterston R."/>
        </authorList>
    </citation>
    <scope>NUCLEOTIDE SEQUENCE [LARGE SCALE GENOMIC DNA]</scope>
    <source>
        <strain evidence="3 4">Bristol N2</strain>
    </source>
</reference>
<dbReference type="PANTHER" id="PTHR13341:SF8">
    <property type="entry name" value="NACHT_N DOMAIN-CONTAINING PROTEIN"/>
    <property type="match status" value="1"/>
</dbReference>
<dbReference type="PaxDb" id="6239-Y47H9C.8"/>
<evidence type="ECO:0000313" key="5">
    <source>
        <dbReference type="WormBase" id="Y47H9C.8"/>
    </source>
</evidence>
<dbReference type="AlphaFoldDB" id="Q9U2B1"/>
<dbReference type="EMBL" id="BX284601">
    <property type="protein sequence ID" value="CAB63370.1"/>
    <property type="molecule type" value="Genomic_DNA"/>
</dbReference>
<proteinExistence type="evidence at protein level"/>
<dbReference type="OMA" id="WRQYESL"/>
<dbReference type="OrthoDB" id="5798424at2759"/>
<feature type="compositionally biased region" description="Basic and acidic residues" evidence="2">
    <location>
        <begin position="1"/>
        <end position="10"/>
    </location>
</feature>
<dbReference type="RefSeq" id="NP_493015.1">
    <property type="nucleotide sequence ID" value="NM_060614.6"/>
</dbReference>
<dbReference type="eggNOG" id="ENOG502THC6">
    <property type="taxonomic scope" value="Eukaryota"/>
</dbReference>
<dbReference type="WormBase" id="Y47H9C.8">
    <property type="protein sequence ID" value="CE20268"/>
    <property type="gene ID" value="WBGene00012951"/>
</dbReference>
<name>Q9U2B1_CAEEL</name>
<evidence type="ECO:0007829" key="6">
    <source>
        <dbReference type="PeptideAtlas" id="Q9U2B1"/>
    </source>
</evidence>
<comment type="similarity">
    <text evidence="1">Belongs to the canopy family.</text>
</comment>
<evidence type="ECO:0000256" key="2">
    <source>
        <dbReference type="SAM" id="MobiDB-lite"/>
    </source>
</evidence>
<evidence type="ECO:0000256" key="1">
    <source>
        <dbReference type="ARBA" id="ARBA00007285"/>
    </source>
</evidence>
<keyword evidence="4" id="KW-1185">Reference proteome</keyword>
<dbReference type="UCSC" id="Y47H9C.8">
    <property type="organism name" value="c. elegans"/>
</dbReference>
<accession>Q9U2B1</accession>
<dbReference type="HOGENOM" id="CLU_680147_0_0_1"/>
<organism evidence="3 4">
    <name type="scientific">Caenorhabditis elegans</name>
    <dbReference type="NCBI Taxonomy" id="6239"/>
    <lineage>
        <taxon>Eukaryota</taxon>
        <taxon>Metazoa</taxon>
        <taxon>Ecdysozoa</taxon>
        <taxon>Nematoda</taxon>
        <taxon>Chromadorea</taxon>
        <taxon>Rhabditida</taxon>
        <taxon>Rhabditina</taxon>
        <taxon>Rhabditomorpha</taxon>
        <taxon>Rhabditoidea</taxon>
        <taxon>Rhabditidae</taxon>
        <taxon>Peloderinae</taxon>
        <taxon>Caenorhabditis</taxon>
    </lineage>
</organism>
<dbReference type="AGR" id="WB:WBGene00012951"/>
<dbReference type="KEGG" id="cel:CELE_Y47H9C.8"/>
<feature type="region of interest" description="Disordered" evidence="2">
    <location>
        <begin position="1"/>
        <end position="29"/>
    </location>
</feature>
<sequence>MNRKRSKEDVGGFNDLPAKRPGTSQNSIRAALEEKLERSPIEDLELQLEQPEINVEEVGRIIADGIIEKTLDDEKLKELTLKFAKNVPTMANISIWNLSEELSTGTIDSRLVVIGNAFLWNLLKTSMSSIREKFENYKFKIHTMSATSSSLQSIDFSSSRIRAGEHCIQETEIFRKMDLLEIYNSVVFRKSGDLNGKSKQIIKNYFAVACQPKCAIWHYSLRQSGTSHKKWLQDIPPHVVHTLLHFLICLAGLGAPELDQTFEEATDSSDYVESLGDTNGAREVAFETLKSTREQLCSKFRQCVTDALNEAREMPYNTVTRELMAPPRGKPVDMHHCVTWRQYESLIRRCDTNPSKENLEAKQDLDFKLMFTIYQPRADDEEAEIDVKN</sequence>
<dbReference type="InterPro" id="IPR042415">
    <property type="entry name" value="CNPY"/>
</dbReference>
<gene>
    <name evidence="3" type="ORF">CELE_Y47H9C.8</name>
    <name evidence="3 5" type="ORF">Y47H9C.8</name>
</gene>
<dbReference type="GO" id="GO:0005783">
    <property type="term" value="C:endoplasmic reticulum"/>
    <property type="evidence" value="ECO:0000318"/>
    <property type="project" value="GO_Central"/>
</dbReference>
<dbReference type="Bgee" id="WBGene00012951">
    <property type="expression patterns" value="Expressed in germ line (C elegans) and 4 other cell types or tissues"/>
</dbReference>
<dbReference type="InParanoid" id="Q9U2B1"/>
<dbReference type="GeneID" id="173068"/>
<keyword evidence="6" id="KW-1267">Proteomics identification</keyword>
<dbReference type="CTD" id="173068"/>
<dbReference type="PANTHER" id="PTHR13341">
    <property type="entry name" value="MIR-INTERACTING SAPOSIN-LIKE PROTEIN"/>
    <property type="match status" value="1"/>
</dbReference>
<dbReference type="PeptideAtlas" id="Q9U2B1"/>
<evidence type="ECO:0000313" key="3">
    <source>
        <dbReference type="EMBL" id="CAB63370.1"/>
    </source>
</evidence>
<protein>
    <submittedName>
        <fullName evidence="3">NACHT_N domain-containing protein</fullName>
    </submittedName>
</protein>
<dbReference type="FunCoup" id="Q9U2B1">
    <property type="interactions" value="1897"/>
</dbReference>